<evidence type="ECO:0000256" key="11">
    <source>
        <dbReference type="ARBA" id="ARBA00023136"/>
    </source>
</evidence>
<keyword evidence="11" id="KW-0472">Membrane</keyword>
<organism evidence="14 15">
    <name type="scientific">Gonium pectorale</name>
    <name type="common">Green alga</name>
    <dbReference type="NCBI Taxonomy" id="33097"/>
    <lineage>
        <taxon>Eukaryota</taxon>
        <taxon>Viridiplantae</taxon>
        <taxon>Chlorophyta</taxon>
        <taxon>core chlorophytes</taxon>
        <taxon>Chlorophyceae</taxon>
        <taxon>CS clade</taxon>
        <taxon>Chlamydomonadales</taxon>
        <taxon>Volvocaceae</taxon>
        <taxon>Gonium</taxon>
    </lineage>
</organism>
<evidence type="ECO:0000256" key="3">
    <source>
        <dbReference type="ARBA" id="ARBA00006739"/>
    </source>
</evidence>
<dbReference type="STRING" id="33097.A0A150GTA6"/>
<comment type="caution">
    <text evidence="14">The sequence shown here is derived from an EMBL/GenBank/DDBJ whole genome shotgun (WGS) entry which is preliminary data.</text>
</comment>
<evidence type="ECO:0000256" key="9">
    <source>
        <dbReference type="ARBA" id="ARBA00022968"/>
    </source>
</evidence>
<dbReference type="OrthoDB" id="3784at2759"/>
<comment type="similarity">
    <text evidence="3">Belongs to the glycosyltransferase 2 family.</text>
</comment>
<dbReference type="GO" id="GO:0006487">
    <property type="term" value="P:protein N-linked glycosylation"/>
    <property type="evidence" value="ECO:0007669"/>
    <property type="project" value="TreeGrafter"/>
</dbReference>
<dbReference type="SUPFAM" id="SSF53448">
    <property type="entry name" value="Nucleotide-diphospho-sugar transferases"/>
    <property type="match status" value="2"/>
</dbReference>
<protein>
    <recommendedName>
        <fullName evidence="4">dolichyl-phosphate beta-glucosyltransferase</fullName>
        <ecNumber evidence="4">2.4.1.117</ecNumber>
    </recommendedName>
</protein>
<dbReference type="Proteomes" id="UP000075714">
    <property type="component" value="Unassembled WGS sequence"/>
</dbReference>
<comment type="catalytic activity">
    <reaction evidence="12">
        <text>a di-trans,poly-cis-dolichyl phosphate + UDP-alpha-D-glucose = a di-trans,poly-cis-dolichyl beta-D-glucosyl phosphate + UDP</text>
        <dbReference type="Rhea" id="RHEA:15401"/>
        <dbReference type="Rhea" id="RHEA-COMP:19498"/>
        <dbReference type="Rhea" id="RHEA-COMP:19502"/>
        <dbReference type="ChEBI" id="CHEBI:57525"/>
        <dbReference type="ChEBI" id="CHEBI:57683"/>
        <dbReference type="ChEBI" id="CHEBI:58223"/>
        <dbReference type="ChEBI" id="CHEBI:58885"/>
        <dbReference type="EC" id="2.4.1.117"/>
    </reaction>
    <physiologicalReaction direction="left-to-right" evidence="12">
        <dbReference type="Rhea" id="RHEA:15402"/>
    </physiologicalReaction>
</comment>
<evidence type="ECO:0000256" key="5">
    <source>
        <dbReference type="ARBA" id="ARBA00022676"/>
    </source>
</evidence>
<keyword evidence="15" id="KW-1185">Reference proteome</keyword>
<evidence type="ECO:0000256" key="12">
    <source>
        <dbReference type="ARBA" id="ARBA00045097"/>
    </source>
</evidence>
<keyword evidence="8" id="KW-0256">Endoplasmic reticulum</keyword>
<evidence type="ECO:0000313" key="14">
    <source>
        <dbReference type="EMBL" id="KXZ52952.1"/>
    </source>
</evidence>
<comment type="pathway">
    <text evidence="2">Protein modification; protein glycosylation.</text>
</comment>
<sequence>MGKVLNIVTSLTKEFDEPIQCTLEDPDSATPVPCPLIIDAPTKALSCIIPAYNEEDRLGSTLDEALAYLQERRERQGPSFTYELIIVDDGSKDGTAKVAAGYIRRHGMDTVRLLRVSANRGKGHAVKRGMLAARGEYCLLMDADGATRFADLEKLEAGLEKIMVPTEAKLAEGILAGAKSLGRGKGGLGGGVEALEAGLHDFIVPSFPSAASARAGSTSTAASSSGAAPADPQGPLGVAYGSRAHLHKDAVTKRSPMRNFLTRGFHLLVFLVAGGRVRDTQCGFKLFTRRAAAVLFSNQRLQRWCFDVELLVLANKLGIPVCEVSVNWTEIPGSKIRFTSIILMAFELLIIKVAYQMMGSWPIHSEATLSKKAN</sequence>
<evidence type="ECO:0000313" key="15">
    <source>
        <dbReference type="Proteomes" id="UP000075714"/>
    </source>
</evidence>
<feature type="domain" description="Glycosyltransferase 2-like" evidence="13">
    <location>
        <begin position="46"/>
        <end position="160"/>
    </location>
</feature>
<evidence type="ECO:0000256" key="1">
    <source>
        <dbReference type="ARBA" id="ARBA00004389"/>
    </source>
</evidence>
<keyword evidence="9" id="KW-0735">Signal-anchor</keyword>
<evidence type="ECO:0000256" key="10">
    <source>
        <dbReference type="ARBA" id="ARBA00022989"/>
    </source>
</evidence>
<accession>A0A150GTA6</accession>
<evidence type="ECO:0000259" key="13">
    <source>
        <dbReference type="Pfam" id="PF00535"/>
    </source>
</evidence>
<keyword evidence="10" id="KW-1133">Transmembrane helix</keyword>
<proteinExistence type="inferred from homology"/>
<evidence type="ECO:0000256" key="4">
    <source>
        <dbReference type="ARBA" id="ARBA00012583"/>
    </source>
</evidence>
<dbReference type="Pfam" id="PF00535">
    <property type="entry name" value="Glycos_transf_2"/>
    <property type="match status" value="1"/>
</dbReference>
<reference evidence="15" key="1">
    <citation type="journal article" date="2016" name="Nat. Commun.">
        <title>The Gonium pectorale genome demonstrates co-option of cell cycle regulation during the evolution of multicellularity.</title>
        <authorList>
            <person name="Hanschen E.R."/>
            <person name="Marriage T.N."/>
            <person name="Ferris P.J."/>
            <person name="Hamaji T."/>
            <person name="Toyoda A."/>
            <person name="Fujiyama A."/>
            <person name="Neme R."/>
            <person name="Noguchi H."/>
            <person name="Minakuchi Y."/>
            <person name="Suzuki M."/>
            <person name="Kawai-Toyooka H."/>
            <person name="Smith D.R."/>
            <person name="Sparks H."/>
            <person name="Anderson J."/>
            <person name="Bakaric R."/>
            <person name="Luria V."/>
            <person name="Karger A."/>
            <person name="Kirschner M.W."/>
            <person name="Durand P.M."/>
            <person name="Michod R.E."/>
            <person name="Nozaki H."/>
            <person name="Olson B.J."/>
        </authorList>
    </citation>
    <scope>NUCLEOTIDE SEQUENCE [LARGE SCALE GENOMIC DNA]</scope>
    <source>
        <strain evidence="15">NIES-2863</strain>
    </source>
</reference>
<evidence type="ECO:0000256" key="2">
    <source>
        <dbReference type="ARBA" id="ARBA00004922"/>
    </source>
</evidence>
<gene>
    <name evidence="14" type="ORF">GPECTOR_8g326</name>
</gene>
<dbReference type="PANTHER" id="PTHR10859:SF91">
    <property type="entry name" value="DOLICHYL-PHOSPHATE BETA-GLUCOSYLTRANSFERASE"/>
    <property type="match status" value="1"/>
</dbReference>
<dbReference type="AlphaFoldDB" id="A0A150GTA6"/>
<dbReference type="InterPro" id="IPR029044">
    <property type="entry name" value="Nucleotide-diphossugar_trans"/>
</dbReference>
<dbReference type="EC" id="2.4.1.117" evidence="4"/>
<dbReference type="CDD" id="cd04188">
    <property type="entry name" value="DPG_synthase"/>
    <property type="match status" value="1"/>
</dbReference>
<dbReference type="EMBL" id="LSYV01000009">
    <property type="protein sequence ID" value="KXZ52952.1"/>
    <property type="molecule type" value="Genomic_DNA"/>
</dbReference>
<keyword evidence="7" id="KW-0812">Transmembrane</keyword>
<evidence type="ECO:0000256" key="8">
    <source>
        <dbReference type="ARBA" id="ARBA00022824"/>
    </source>
</evidence>
<comment type="subcellular location">
    <subcellularLocation>
        <location evidence="1">Endoplasmic reticulum membrane</location>
        <topology evidence="1">Single-pass membrane protein</topology>
    </subcellularLocation>
</comment>
<keyword evidence="6" id="KW-0808">Transferase</keyword>
<name>A0A150GTA6_GONPE</name>
<dbReference type="InterPro" id="IPR035518">
    <property type="entry name" value="DPG_synthase"/>
</dbReference>
<dbReference type="Gene3D" id="3.90.550.10">
    <property type="entry name" value="Spore Coat Polysaccharide Biosynthesis Protein SpsA, Chain A"/>
    <property type="match status" value="1"/>
</dbReference>
<evidence type="ECO:0000256" key="7">
    <source>
        <dbReference type="ARBA" id="ARBA00022692"/>
    </source>
</evidence>
<dbReference type="PANTHER" id="PTHR10859">
    <property type="entry name" value="GLYCOSYL TRANSFERASE"/>
    <property type="match status" value="1"/>
</dbReference>
<dbReference type="GO" id="GO:0004581">
    <property type="term" value="F:dolichyl-phosphate beta-glucosyltransferase activity"/>
    <property type="evidence" value="ECO:0007669"/>
    <property type="project" value="UniProtKB-EC"/>
</dbReference>
<keyword evidence="5" id="KW-0328">Glycosyltransferase</keyword>
<dbReference type="GO" id="GO:0005789">
    <property type="term" value="C:endoplasmic reticulum membrane"/>
    <property type="evidence" value="ECO:0007669"/>
    <property type="project" value="UniProtKB-SubCell"/>
</dbReference>
<evidence type="ECO:0000256" key="6">
    <source>
        <dbReference type="ARBA" id="ARBA00022679"/>
    </source>
</evidence>
<dbReference type="InterPro" id="IPR001173">
    <property type="entry name" value="Glyco_trans_2-like"/>
</dbReference>